<name>E6LMQ7_9FIRM</name>
<evidence type="ECO:0000256" key="1">
    <source>
        <dbReference type="SAM" id="Coils"/>
    </source>
</evidence>
<feature type="transmembrane region" description="Helical" evidence="2">
    <location>
        <begin position="517"/>
        <end position="536"/>
    </location>
</feature>
<evidence type="ECO:0000313" key="4">
    <source>
        <dbReference type="EMBL" id="EFU76866.1"/>
    </source>
</evidence>
<dbReference type="GO" id="GO:0006302">
    <property type="term" value="P:double-strand break repair"/>
    <property type="evidence" value="ECO:0007669"/>
    <property type="project" value="InterPro"/>
</dbReference>
<dbReference type="eggNOG" id="COG4717">
    <property type="taxonomic scope" value="Bacteria"/>
</dbReference>
<dbReference type="Pfam" id="PF13476">
    <property type="entry name" value="AAA_23"/>
    <property type="match status" value="1"/>
</dbReference>
<dbReference type="PANTHER" id="PTHR41259:SF1">
    <property type="entry name" value="DOUBLE-STRAND BREAK REPAIR RAD50 ATPASE, PUTATIVE-RELATED"/>
    <property type="match status" value="1"/>
</dbReference>
<dbReference type="SUPFAM" id="SSF52540">
    <property type="entry name" value="P-loop containing nucleoside triphosphate hydrolases"/>
    <property type="match status" value="1"/>
</dbReference>
<dbReference type="HOGENOM" id="CLU_015588_0_0_9"/>
<reference evidence="4 5" key="1">
    <citation type="submission" date="2010-12" db="EMBL/GenBank/DDBJ databases">
        <authorList>
            <person name="Muzny D."/>
            <person name="Qin X."/>
            <person name="Deng J."/>
            <person name="Jiang H."/>
            <person name="Liu Y."/>
            <person name="Qu J."/>
            <person name="Song X.-Z."/>
            <person name="Zhang L."/>
            <person name="Thornton R."/>
            <person name="Coyle M."/>
            <person name="Francisco L."/>
            <person name="Jackson L."/>
            <person name="Javaid M."/>
            <person name="Korchina V."/>
            <person name="Kovar C."/>
            <person name="Mata R."/>
            <person name="Mathew T."/>
            <person name="Ngo R."/>
            <person name="Nguyen L."/>
            <person name="Nguyen N."/>
            <person name="Okwuonu G."/>
            <person name="Ongeri F."/>
            <person name="Pham C."/>
            <person name="Simmons D."/>
            <person name="Wilczek-Boney K."/>
            <person name="Hale W."/>
            <person name="Jakkamsetti A."/>
            <person name="Pham P."/>
            <person name="Ruth R."/>
            <person name="San Lucas F."/>
            <person name="Warren J."/>
            <person name="Zhang J."/>
            <person name="Zhao Z."/>
            <person name="Zhou C."/>
            <person name="Zhu D."/>
            <person name="Lee S."/>
            <person name="Bess C."/>
            <person name="Blankenburg K."/>
            <person name="Forbes L."/>
            <person name="Fu Q."/>
            <person name="Gubbala S."/>
            <person name="Hirani K."/>
            <person name="Jayaseelan J.C."/>
            <person name="Lara F."/>
            <person name="Munidasa M."/>
            <person name="Palculict T."/>
            <person name="Patil S."/>
            <person name="Pu L.-L."/>
            <person name="Saada N."/>
            <person name="Tang L."/>
            <person name="Weissenberger G."/>
            <person name="Zhu Y."/>
            <person name="Hemphill L."/>
            <person name="Shang Y."/>
            <person name="Youmans B."/>
            <person name="Ayvaz T."/>
            <person name="Ross M."/>
            <person name="Santibanez J."/>
            <person name="Aqrawi P."/>
            <person name="Gross S."/>
            <person name="Joshi V."/>
            <person name="Fowler G."/>
            <person name="Nazareth L."/>
            <person name="Reid J."/>
            <person name="Worley K."/>
            <person name="Petrosino J."/>
            <person name="Highlander S."/>
            <person name="Gibbs R."/>
        </authorList>
    </citation>
    <scope>NUCLEOTIDE SEQUENCE [LARGE SCALE GENOMIC DNA]</scope>
    <source>
        <strain evidence="4 5">DSM 3986</strain>
    </source>
</reference>
<organism evidence="4 5">
    <name type="scientific">Lachnoanaerobaculum saburreum DSM 3986</name>
    <dbReference type="NCBI Taxonomy" id="887325"/>
    <lineage>
        <taxon>Bacteria</taxon>
        <taxon>Bacillati</taxon>
        <taxon>Bacillota</taxon>
        <taxon>Clostridia</taxon>
        <taxon>Lachnospirales</taxon>
        <taxon>Lachnospiraceae</taxon>
        <taxon>Lachnoanaerobaculum</taxon>
    </lineage>
</organism>
<gene>
    <name evidence="4" type="ORF">HMPREF0381_1242</name>
</gene>
<dbReference type="InterPro" id="IPR027417">
    <property type="entry name" value="P-loop_NTPase"/>
</dbReference>
<feature type="domain" description="Rad50/SbcC-type AAA" evidence="3">
    <location>
        <begin position="6"/>
        <end position="250"/>
    </location>
</feature>
<keyword evidence="2" id="KW-1133">Transmembrane helix</keyword>
<dbReference type="EMBL" id="AEPW01000050">
    <property type="protein sequence ID" value="EFU76866.1"/>
    <property type="molecule type" value="Genomic_DNA"/>
</dbReference>
<keyword evidence="2" id="KW-0472">Membrane</keyword>
<accession>E6LMQ7</accession>
<evidence type="ECO:0000313" key="5">
    <source>
        <dbReference type="Proteomes" id="UP000003434"/>
    </source>
</evidence>
<keyword evidence="1" id="KW-0175">Coiled coil</keyword>
<dbReference type="RefSeq" id="WP_008751009.1">
    <property type="nucleotide sequence ID" value="NZ_GL622296.1"/>
</dbReference>
<feature type="coiled-coil region" evidence="1">
    <location>
        <begin position="906"/>
        <end position="957"/>
    </location>
</feature>
<comment type="caution">
    <text evidence="4">The sequence shown here is derived from an EMBL/GenBank/DDBJ whole genome shotgun (WGS) entry which is preliminary data.</text>
</comment>
<dbReference type="GO" id="GO:0016887">
    <property type="term" value="F:ATP hydrolysis activity"/>
    <property type="evidence" value="ECO:0007669"/>
    <property type="project" value="InterPro"/>
</dbReference>
<dbReference type="AlphaFoldDB" id="E6LMQ7"/>
<keyword evidence="2" id="KW-0812">Transmembrane</keyword>
<feature type="transmembrane region" description="Helical" evidence="2">
    <location>
        <begin position="543"/>
        <end position="560"/>
    </location>
</feature>
<protein>
    <submittedName>
        <fullName evidence="4">Putative ATP synthase F1, epsilon subunit</fullName>
    </submittedName>
</protein>
<proteinExistence type="predicted"/>
<feature type="coiled-coil region" evidence="1">
    <location>
        <begin position="788"/>
        <end position="829"/>
    </location>
</feature>
<sequence length="1085" mass="126130">MKLLRCHVDNFGKLSNYDYSFVDGLNVIQEHNGFGKSTLAAFIKAMFYGFPRIGKRSITENERKKYSPWQGGSYGGSLDFEFEGISYRVRRTFGDKASKDTYSLRDLKNHRESSRFSENLGEELFQLDAESFMRSVYMSQGRETDTLATTSMQTKLSNLVNNTDDLNNYDVAIDRLRKERSKYQKLRGSGGIIDDIQDDICKLAKELFEAENKKPLLIEATKDVEKLSEQTLEQDKELALLHDKITKASKQKGDKVIREQFIELEKDLTLTEENIDNLNKLYPKGYPKKEEIAFNNKRVLAIEHAEKSLSELVIKDEDIECEAKWREVFADEETTSNDIRLCQNKCDKLVEVTTQATIQMSEDELTELESLKKLFEEGIPTEQEMKDYQDKIDLLSVKRGECSAIQLGEEENEQLSKLERFFDKKTVDEDELKHCEEIQEETKIFENKLQDMVLSDEEQKDWNYLRRVFSIEVPQDNTIFQKQNDCRRIDELNSKKNTKTMVFQSNQTSSVQKQKSSIGLIVLGALLLLLGVFGFVSNIIAMGAVFTIIGFVVLLIYFWIHTKQMVNQSSGQVAVESSAISEEEIQELYNLQKNLKEFISKFYDDNSDLNAKLTKLILDKQNYLQLKDKKEDIESRANTLCGKVEENQKILLSVFNRYYPNSNYQDSFVSELRENWAHYKNLSNRQNSLHATRTGLIKELDNLEKELREAFTKYYNTIDSKEFSTILSNLKADVQAFETLDQKYNKTKSSRAEAERERFELINSIEHILKKYNIYFENESYTDSIENLRTLFSDYKRASKNVMDLQNRKKELEEQKTNAKEGLEQFAKDYGLSIPISEEVLSKISDDIISYEQQLQDKVELLKKLEHFKTQHPEYKDGLPQEEFGQEELPSTEILIEEEKNTKGKQRVTNEELQAARNKRKELLNKIEQIPDMEDQIKRLKIERKNAENSRDILDKTLSLLEMAKSNLSTQYVGSVEQNFSKYMQELMGNDFKNAMVDHDLKIQVDEKGEAREIGYFSAGMADCMMLCMRLALIDALFKQEEPFIILDDPFVNLDDTHTSYALEMLKKIAQDKQIIYMVCNSSRT</sequence>
<evidence type="ECO:0000256" key="2">
    <source>
        <dbReference type="SAM" id="Phobius"/>
    </source>
</evidence>
<dbReference type="Gene3D" id="3.40.50.300">
    <property type="entry name" value="P-loop containing nucleotide triphosphate hydrolases"/>
    <property type="match status" value="2"/>
</dbReference>
<dbReference type="InterPro" id="IPR038729">
    <property type="entry name" value="Rad50/SbcC_AAA"/>
</dbReference>
<dbReference type="eggNOG" id="COG0419">
    <property type="taxonomic scope" value="Bacteria"/>
</dbReference>
<dbReference type="Proteomes" id="UP000003434">
    <property type="component" value="Unassembled WGS sequence"/>
</dbReference>
<dbReference type="PANTHER" id="PTHR41259">
    <property type="entry name" value="DOUBLE-STRAND BREAK REPAIR RAD50 ATPASE, PUTATIVE-RELATED"/>
    <property type="match status" value="1"/>
</dbReference>
<evidence type="ECO:0000259" key="3">
    <source>
        <dbReference type="Pfam" id="PF13476"/>
    </source>
</evidence>